<dbReference type="AlphaFoldDB" id="A0A316I9K6"/>
<name>A0A316I9K6_9PSEU</name>
<keyword evidence="1" id="KW-1133">Transmembrane helix</keyword>
<feature type="transmembrane region" description="Helical" evidence="1">
    <location>
        <begin position="35"/>
        <end position="54"/>
    </location>
</feature>
<gene>
    <name evidence="2" type="ORF">C8D88_102576</name>
</gene>
<feature type="transmembrane region" description="Helical" evidence="1">
    <location>
        <begin position="61"/>
        <end position="81"/>
    </location>
</feature>
<keyword evidence="1" id="KW-0812">Transmembrane</keyword>
<dbReference type="RefSeq" id="WP_109634359.1">
    <property type="nucleotide sequence ID" value="NZ_QGHB01000002.1"/>
</dbReference>
<feature type="transmembrane region" description="Helical" evidence="1">
    <location>
        <begin position="93"/>
        <end position="117"/>
    </location>
</feature>
<evidence type="ECO:0000313" key="3">
    <source>
        <dbReference type="Proteomes" id="UP000246005"/>
    </source>
</evidence>
<evidence type="ECO:0000256" key="1">
    <source>
        <dbReference type="SAM" id="Phobius"/>
    </source>
</evidence>
<comment type="caution">
    <text evidence="2">The sequence shown here is derived from an EMBL/GenBank/DDBJ whole genome shotgun (WGS) entry which is preliminary data.</text>
</comment>
<dbReference type="Proteomes" id="UP000246005">
    <property type="component" value="Unassembled WGS sequence"/>
</dbReference>
<reference evidence="2 3" key="1">
    <citation type="submission" date="2018-05" db="EMBL/GenBank/DDBJ databases">
        <title>Genomic Encyclopedia of Type Strains, Phase IV (KMG-IV): sequencing the most valuable type-strain genomes for metagenomic binning, comparative biology and taxonomic classification.</title>
        <authorList>
            <person name="Goeker M."/>
        </authorList>
    </citation>
    <scope>NUCLEOTIDE SEQUENCE [LARGE SCALE GENOMIC DNA]</scope>
    <source>
        <strain evidence="2 3">DSM 45480</strain>
    </source>
</reference>
<organism evidence="2 3">
    <name type="scientific">Lentzea atacamensis</name>
    <dbReference type="NCBI Taxonomy" id="531938"/>
    <lineage>
        <taxon>Bacteria</taxon>
        <taxon>Bacillati</taxon>
        <taxon>Actinomycetota</taxon>
        <taxon>Actinomycetes</taxon>
        <taxon>Pseudonocardiales</taxon>
        <taxon>Pseudonocardiaceae</taxon>
        <taxon>Lentzea</taxon>
    </lineage>
</organism>
<sequence>MMKWIAYGLALVCSALALMLPWAHYGGMSFWLTRIPGWPVYVAGAVVLHACTWWNTVAGRVLAVAGGVIALVTAFVLLLRYDDAAVFFDGPAIPAVAPVMGLGGILAVAGALLNLVLVVTRMSAKSSAESRAHTG</sequence>
<dbReference type="EMBL" id="QGHB01000002">
    <property type="protein sequence ID" value="PWK89303.1"/>
    <property type="molecule type" value="Genomic_DNA"/>
</dbReference>
<evidence type="ECO:0000313" key="2">
    <source>
        <dbReference type="EMBL" id="PWK89303.1"/>
    </source>
</evidence>
<accession>A0A316I9K6</accession>
<proteinExistence type="predicted"/>
<protein>
    <submittedName>
        <fullName evidence="2">Uncharacterized protein</fullName>
    </submittedName>
</protein>
<keyword evidence="1" id="KW-0472">Membrane</keyword>